<name>Q10S75_ORYSJ</name>
<reference evidence="3" key="1">
    <citation type="journal article" date="2005" name="Genome Res.">
        <title>Sequence, annotation, and analysis of synteny between rice chromosome 3 and diverged grass species.</title>
        <authorList>
            <consortium name="Rice Chromosome 3 Sequencing Consortium"/>
            <person name="Buell C.R."/>
            <person name="Yuan Q."/>
            <person name="Ouyang S."/>
            <person name="Liu J."/>
            <person name="Zhu W."/>
            <person name="Wang A."/>
            <person name="Maiti R."/>
            <person name="Haas B."/>
            <person name="Wortman J."/>
            <person name="Pertea M."/>
            <person name="Jones K.M."/>
            <person name="Kim M."/>
            <person name="Overton L."/>
            <person name="Tsitrin T."/>
            <person name="Fadrosh D."/>
            <person name="Bera J."/>
            <person name="Weaver B."/>
            <person name="Jin S."/>
            <person name="Johri S."/>
            <person name="Reardon M."/>
            <person name="Webb K."/>
            <person name="Hill J."/>
            <person name="Moffat K."/>
            <person name="Tallon L."/>
            <person name="Van Aken S."/>
            <person name="Lewis M."/>
            <person name="Utterback T."/>
            <person name="Feldblyum T."/>
            <person name="Zismann V."/>
            <person name="Iobst S."/>
            <person name="Hsiao J."/>
            <person name="de Vazeille A.R."/>
            <person name="Salzberg S.L."/>
            <person name="White O."/>
            <person name="Fraser C."/>
            <person name="Yu Y."/>
            <person name="Kim H."/>
            <person name="Rambo T."/>
            <person name="Currie J."/>
            <person name="Collura K."/>
            <person name="Kernodle-Thompson S."/>
            <person name="Wei F."/>
            <person name="Kudrna K."/>
            <person name="Ammiraju J.S."/>
            <person name="Luo M."/>
            <person name="Goicoechea J.L."/>
            <person name="Wing R.A."/>
            <person name="Henry D."/>
            <person name="Oates R."/>
            <person name="Palmer M."/>
            <person name="Pries G."/>
            <person name="Saski C."/>
            <person name="Simmons J."/>
            <person name="Soderlund C."/>
            <person name="Nelson W."/>
            <person name="de la Bastide M."/>
            <person name="Spiegel L."/>
            <person name="Nascimento L."/>
            <person name="Huang E."/>
            <person name="Preston R."/>
            <person name="Zutavern T."/>
            <person name="Palmer L."/>
            <person name="O'Shaughnessy A."/>
            <person name="Dike S."/>
            <person name="McCombie W.R."/>
            <person name="Minx P."/>
            <person name="Cordum H."/>
            <person name="Wilson R."/>
            <person name="Jin W."/>
            <person name="Lee H.R."/>
            <person name="Jiang J."/>
            <person name="Jackson S."/>
        </authorList>
    </citation>
    <scope>NUCLEOTIDE SEQUENCE [LARGE SCALE GENOMIC DNA]</scope>
</reference>
<dbReference type="EMBL" id="DP000009">
    <property type="protein sequence ID" value="ABF93819.1"/>
    <property type="molecule type" value="Genomic_DNA"/>
</dbReference>
<proteinExistence type="predicted"/>
<accession>Q10S75</accession>
<keyword evidence="1" id="KW-0472">Membrane</keyword>
<feature type="transmembrane region" description="Helical" evidence="1">
    <location>
        <begin position="50"/>
        <end position="68"/>
    </location>
</feature>
<organism evidence="3">
    <name type="scientific">Oryza sativa subsp. japonica</name>
    <name type="common">Rice</name>
    <dbReference type="NCBI Taxonomy" id="39947"/>
    <lineage>
        <taxon>Eukaryota</taxon>
        <taxon>Viridiplantae</taxon>
        <taxon>Streptophyta</taxon>
        <taxon>Embryophyta</taxon>
        <taxon>Tracheophyta</taxon>
        <taxon>Spermatophyta</taxon>
        <taxon>Magnoliopsida</taxon>
        <taxon>Liliopsida</taxon>
        <taxon>Poales</taxon>
        <taxon>Poaceae</taxon>
        <taxon>BOP clade</taxon>
        <taxon>Oryzoideae</taxon>
        <taxon>Oryzeae</taxon>
        <taxon>Oryzinae</taxon>
        <taxon>Oryza</taxon>
        <taxon>Oryza sativa</taxon>
    </lineage>
</organism>
<dbReference type="Pfam" id="PF04195">
    <property type="entry name" value="Transposase_28"/>
    <property type="match status" value="1"/>
</dbReference>
<evidence type="ECO:0000256" key="1">
    <source>
        <dbReference type="SAM" id="Phobius"/>
    </source>
</evidence>
<feature type="domain" description="Transposase (putative) gypsy type" evidence="2">
    <location>
        <begin position="52"/>
        <end position="105"/>
    </location>
</feature>
<protein>
    <submittedName>
        <fullName evidence="3">Retrotransposon protein, putative, unclassified</fullName>
    </submittedName>
</protein>
<dbReference type="AlphaFoldDB" id="Q10S75"/>
<keyword evidence="1" id="KW-1133">Transmembrane helix</keyword>
<sequence length="122" mass="13347">MAQDAGDTVLPASRITTDRHLSLPRKIMSEGAVVRAGESRLRPRYPERSVHLLSFAMAGLIPPFFGFFHEVLDCYEIHALHLAPNAVMTLAIFAHLCEMFIGGQPPPSKPDTPEPISPMGAI</sequence>
<evidence type="ECO:0000259" key="2">
    <source>
        <dbReference type="Pfam" id="PF04195"/>
    </source>
</evidence>
<reference evidence="3" key="2">
    <citation type="submission" date="2006-06" db="EMBL/GenBank/DDBJ databases">
        <authorList>
            <person name="Buell R."/>
            <person name="Wing R.A."/>
            <person name="McCombie W.A."/>
            <person name="Ouyang S."/>
        </authorList>
    </citation>
    <scope>NUCLEOTIDE SEQUENCE</scope>
</reference>
<keyword evidence="1" id="KW-0812">Transmembrane</keyword>
<gene>
    <name evidence="3" type="ordered locus">LOC_Os03g03970</name>
</gene>
<evidence type="ECO:0000313" key="3">
    <source>
        <dbReference type="EMBL" id="ABF93819.1"/>
    </source>
</evidence>
<dbReference type="InterPro" id="IPR007321">
    <property type="entry name" value="Transposase_28"/>
</dbReference>